<keyword evidence="3" id="KW-1185">Reference proteome</keyword>
<name>A0AAD4IY28_PERFH</name>
<dbReference type="Pfam" id="PF24068">
    <property type="entry name" value="TPD1_C"/>
    <property type="match status" value="1"/>
</dbReference>
<protein>
    <submittedName>
        <fullName evidence="2">Tapetum determinant protein</fullName>
    </submittedName>
</protein>
<keyword evidence="1" id="KW-0732">Signal</keyword>
<sequence>MNTCVSSCNTTTIHLSYGWFSSVRLIKPHIFNCLHFNDYIVNDGKLLLNGRMLSFQWNLPRSPFYSSPIVRFKPNGPANYE</sequence>
<organism evidence="2 3">
    <name type="scientific">Perilla frutescens var. hirtella</name>
    <name type="common">Perilla citriodora</name>
    <name type="synonym">Perilla setoyensis</name>
    <dbReference type="NCBI Taxonomy" id="608512"/>
    <lineage>
        <taxon>Eukaryota</taxon>
        <taxon>Viridiplantae</taxon>
        <taxon>Streptophyta</taxon>
        <taxon>Embryophyta</taxon>
        <taxon>Tracheophyta</taxon>
        <taxon>Spermatophyta</taxon>
        <taxon>Magnoliopsida</taxon>
        <taxon>eudicotyledons</taxon>
        <taxon>Gunneridae</taxon>
        <taxon>Pentapetalae</taxon>
        <taxon>asterids</taxon>
        <taxon>lamiids</taxon>
        <taxon>Lamiales</taxon>
        <taxon>Lamiaceae</taxon>
        <taxon>Nepetoideae</taxon>
        <taxon>Elsholtzieae</taxon>
        <taxon>Perilla</taxon>
    </lineage>
</organism>
<evidence type="ECO:0000313" key="2">
    <source>
        <dbReference type="EMBL" id="KAH6823399.1"/>
    </source>
</evidence>
<gene>
    <name evidence="2" type="ORF">C2S53_000137</name>
</gene>
<comment type="caution">
    <text evidence="2">The sequence shown here is derived from an EMBL/GenBank/DDBJ whole genome shotgun (WGS) entry which is preliminary data.</text>
</comment>
<proteinExistence type="predicted"/>
<accession>A0AAD4IY28</accession>
<evidence type="ECO:0000256" key="1">
    <source>
        <dbReference type="ARBA" id="ARBA00022729"/>
    </source>
</evidence>
<dbReference type="Proteomes" id="UP001190926">
    <property type="component" value="Unassembled WGS sequence"/>
</dbReference>
<reference evidence="2 3" key="1">
    <citation type="journal article" date="2021" name="Nat. Commun.">
        <title>Incipient diploidization of the medicinal plant Perilla within 10,000 years.</title>
        <authorList>
            <person name="Zhang Y."/>
            <person name="Shen Q."/>
            <person name="Leng L."/>
            <person name="Zhang D."/>
            <person name="Chen S."/>
            <person name="Shi Y."/>
            <person name="Ning Z."/>
            <person name="Chen S."/>
        </authorList>
    </citation>
    <scope>NUCLEOTIDE SEQUENCE [LARGE SCALE GENOMIC DNA]</scope>
    <source>
        <strain evidence="3">cv. PC099</strain>
    </source>
</reference>
<evidence type="ECO:0000313" key="3">
    <source>
        <dbReference type="Proteomes" id="UP001190926"/>
    </source>
</evidence>
<dbReference type="InterPro" id="IPR040361">
    <property type="entry name" value="TPD1"/>
</dbReference>
<dbReference type="EMBL" id="SDAM02000907">
    <property type="protein sequence ID" value="KAH6823399.1"/>
    <property type="molecule type" value="Genomic_DNA"/>
</dbReference>
<dbReference type="AlphaFoldDB" id="A0AAD4IY28"/>